<organism evidence="2 3">
    <name type="scientific">Thraustotheca clavata</name>
    <dbReference type="NCBI Taxonomy" id="74557"/>
    <lineage>
        <taxon>Eukaryota</taxon>
        <taxon>Sar</taxon>
        <taxon>Stramenopiles</taxon>
        <taxon>Oomycota</taxon>
        <taxon>Saprolegniomycetes</taxon>
        <taxon>Saprolegniales</taxon>
        <taxon>Achlyaceae</taxon>
        <taxon>Thraustotheca</taxon>
    </lineage>
</organism>
<protein>
    <recommendedName>
        <fullName evidence="1">CCDC93 N-terminal domain-containing protein</fullName>
    </recommendedName>
</protein>
<dbReference type="PANTHER" id="PTHR16441:SF0">
    <property type="entry name" value="COILED-COIL DOMAIN-CONTAINING PROTEIN 93"/>
    <property type="match status" value="1"/>
</dbReference>
<gene>
    <name evidence="2" type="ORF">THRCLA_20063</name>
</gene>
<feature type="domain" description="CCDC93 N-terminal" evidence="1">
    <location>
        <begin position="10"/>
        <end position="121"/>
    </location>
</feature>
<dbReference type="InterPro" id="IPR039116">
    <property type="entry name" value="CCDC93"/>
</dbReference>
<proteinExistence type="predicted"/>
<dbReference type="OrthoDB" id="16092at2759"/>
<evidence type="ECO:0000313" key="2">
    <source>
        <dbReference type="EMBL" id="OQS07785.1"/>
    </source>
</evidence>
<keyword evidence="3" id="KW-1185">Reference proteome</keyword>
<dbReference type="GO" id="GO:0006893">
    <property type="term" value="P:Golgi to plasma membrane transport"/>
    <property type="evidence" value="ECO:0007669"/>
    <property type="project" value="TreeGrafter"/>
</dbReference>
<dbReference type="EMBL" id="JNBS01000091">
    <property type="protein sequence ID" value="OQS07785.1"/>
    <property type="molecule type" value="Genomic_DNA"/>
</dbReference>
<dbReference type="STRING" id="74557.A0A1W0ABZ6"/>
<dbReference type="Proteomes" id="UP000243217">
    <property type="component" value="Unassembled WGS sequence"/>
</dbReference>
<sequence length="147" mass="16506">MAQGSEMEDEALECINVLVAHGYSRAALKEIPIYERVVGGLVFCLQSEELTSVDCDILFRPVATVKERVRVAEAICNSFNTALLAYKKNTNSKSTLSLSVHELQGANYAKLKQVVMWLVKHTQIKLTTRMQNAIEMQWKIDTPFIGD</sequence>
<name>A0A1W0ABZ6_9STRA</name>
<evidence type="ECO:0000313" key="3">
    <source>
        <dbReference type="Proteomes" id="UP000243217"/>
    </source>
</evidence>
<dbReference type="AlphaFoldDB" id="A0A1W0ABZ6"/>
<reference evidence="2 3" key="1">
    <citation type="journal article" date="2014" name="Genome Biol. Evol.">
        <title>The secreted proteins of Achlya hypogyna and Thraustotheca clavata identify the ancestral oomycete secretome and reveal gene acquisitions by horizontal gene transfer.</title>
        <authorList>
            <person name="Misner I."/>
            <person name="Blouin N."/>
            <person name="Leonard G."/>
            <person name="Richards T.A."/>
            <person name="Lane C.E."/>
        </authorList>
    </citation>
    <scope>NUCLEOTIDE SEQUENCE [LARGE SCALE GENOMIC DNA]</scope>
    <source>
        <strain evidence="2 3">ATCC 34112</strain>
    </source>
</reference>
<dbReference type="Pfam" id="PF21673">
    <property type="entry name" value="CCDC93_N"/>
    <property type="match status" value="1"/>
</dbReference>
<dbReference type="PANTHER" id="PTHR16441">
    <property type="entry name" value="FIDIPIDINE"/>
    <property type="match status" value="1"/>
</dbReference>
<dbReference type="InterPro" id="IPR048747">
    <property type="entry name" value="CCDC93_N"/>
</dbReference>
<comment type="caution">
    <text evidence="2">The sequence shown here is derived from an EMBL/GenBank/DDBJ whole genome shotgun (WGS) entry which is preliminary data.</text>
</comment>
<accession>A0A1W0ABZ6</accession>
<evidence type="ECO:0000259" key="1">
    <source>
        <dbReference type="Pfam" id="PF21673"/>
    </source>
</evidence>
<feature type="non-terminal residue" evidence="2">
    <location>
        <position position="147"/>
    </location>
</feature>